<dbReference type="Pfam" id="PF13083">
    <property type="entry name" value="KH_KhpA-B"/>
    <property type="match status" value="1"/>
</dbReference>
<comment type="similarity">
    <text evidence="3">Belongs to the KhpA RNA-binding protein family.</text>
</comment>
<comment type="subcellular location">
    <subcellularLocation>
        <location evidence="3">Cytoplasm</location>
    </subcellularLocation>
</comment>
<evidence type="ECO:0000313" key="6">
    <source>
        <dbReference type="Proteomes" id="UP000569092"/>
    </source>
</evidence>
<gene>
    <name evidence="3" type="primary">khpA</name>
    <name evidence="5" type="ORF">HDF10_001368</name>
</gene>
<feature type="region of interest" description="Disordered" evidence="4">
    <location>
        <begin position="98"/>
        <end position="119"/>
    </location>
</feature>
<proteinExistence type="inferred from homology"/>
<comment type="function">
    <text evidence="3">A probable RNA chaperone. Forms a complex with KhpB which binds to cellular RNA and controls its expression. Plays a role in peptidoglycan (PG) homeostasis and cell length regulation.</text>
</comment>
<evidence type="ECO:0000256" key="4">
    <source>
        <dbReference type="SAM" id="MobiDB-lite"/>
    </source>
</evidence>
<evidence type="ECO:0000256" key="3">
    <source>
        <dbReference type="HAMAP-Rule" id="MF_00088"/>
    </source>
</evidence>
<dbReference type="GO" id="GO:0071555">
    <property type="term" value="P:cell wall organization"/>
    <property type="evidence" value="ECO:0007669"/>
    <property type="project" value="UniProtKB-KW"/>
</dbReference>
<dbReference type="Gene3D" id="3.30.300.20">
    <property type="match status" value="1"/>
</dbReference>
<dbReference type="InterPro" id="IPR015946">
    <property type="entry name" value="KH_dom-like_a/b"/>
</dbReference>
<dbReference type="PANTHER" id="PTHR34654">
    <property type="entry name" value="UPF0109 PROTEIN SCO5592"/>
    <property type="match status" value="1"/>
</dbReference>
<dbReference type="PROSITE" id="PS50084">
    <property type="entry name" value="KH_TYPE_1"/>
    <property type="match status" value="1"/>
</dbReference>
<name>A0A7W8J6E1_9BACT</name>
<dbReference type="Proteomes" id="UP000569092">
    <property type="component" value="Unassembled WGS sequence"/>
</dbReference>
<dbReference type="PANTHER" id="PTHR34654:SF1">
    <property type="entry name" value="RNA-BINDING PROTEIN KHPA"/>
    <property type="match status" value="1"/>
</dbReference>
<accession>A0A7W8J6E1</accession>
<keyword evidence="2 3" id="KW-0694">RNA-binding</keyword>
<keyword evidence="3" id="KW-0133">Cell shape</keyword>
<organism evidence="5 6">
    <name type="scientific">Tunturiibacter lichenicola</name>
    <dbReference type="NCBI Taxonomy" id="2051959"/>
    <lineage>
        <taxon>Bacteria</taxon>
        <taxon>Pseudomonadati</taxon>
        <taxon>Acidobacteriota</taxon>
        <taxon>Terriglobia</taxon>
        <taxon>Terriglobales</taxon>
        <taxon>Acidobacteriaceae</taxon>
        <taxon>Tunturiibacter</taxon>
    </lineage>
</organism>
<dbReference type="GO" id="GO:0005737">
    <property type="term" value="C:cytoplasm"/>
    <property type="evidence" value="ECO:0007669"/>
    <property type="project" value="UniProtKB-SubCell"/>
</dbReference>
<evidence type="ECO:0000256" key="2">
    <source>
        <dbReference type="ARBA" id="ARBA00022884"/>
    </source>
</evidence>
<dbReference type="GO" id="GO:0009252">
    <property type="term" value="P:peptidoglycan biosynthetic process"/>
    <property type="evidence" value="ECO:0007669"/>
    <property type="project" value="UniProtKB-UniRule"/>
</dbReference>
<comment type="caution">
    <text evidence="5">The sequence shown here is derived from an EMBL/GenBank/DDBJ whole genome shotgun (WGS) entry which is preliminary data.</text>
</comment>
<keyword evidence="1 3" id="KW-0963">Cytoplasm</keyword>
<dbReference type="InterPro" id="IPR009019">
    <property type="entry name" value="KH_sf_prok-type"/>
</dbReference>
<sequence>MSASTWQNPAHFQSCDGKRAFRSLAEAEIEAERASKKTGELILAYTCYDCGRFNVGHADLSQQLARILHLDRPCQRCGQVEEAEGQELPFNDSVLFRPMPEGRRSGTSRRAGDRRSWSTSEVHLTPMADQVSTPERENIVAMTALVSRIVHCLVEEASAVSIQAVTKNHETSLRIKVAQEDVGKLIGKHGRTARSLRTILMGASMKLRQRFALEILEEHPRTGRS</sequence>
<dbReference type="GO" id="GO:0003723">
    <property type="term" value="F:RNA binding"/>
    <property type="evidence" value="ECO:0007669"/>
    <property type="project" value="UniProtKB-UniRule"/>
</dbReference>
<dbReference type="InterPro" id="IPR020627">
    <property type="entry name" value="KhpA"/>
</dbReference>
<comment type="subunit">
    <text evidence="3">Forms a complex with KhpB.</text>
</comment>
<dbReference type="EMBL" id="JACHDZ010000002">
    <property type="protein sequence ID" value="MBB5343393.1"/>
    <property type="molecule type" value="Genomic_DNA"/>
</dbReference>
<dbReference type="CDD" id="cd22533">
    <property type="entry name" value="KH-II_YlqC-like"/>
    <property type="match status" value="1"/>
</dbReference>
<keyword evidence="3" id="KW-0143">Chaperone</keyword>
<keyword evidence="3" id="KW-0961">Cell wall biogenesis/degradation</keyword>
<evidence type="ECO:0000256" key="1">
    <source>
        <dbReference type="ARBA" id="ARBA00022490"/>
    </source>
</evidence>
<reference evidence="5 6" key="1">
    <citation type="submission" date="2020-08" db="EMBL/GenBank/DDBJ databases">
        <title>Genomic Encyclopedia of Type Strains, Phase IV (KMG-V): Genome sequencing to study the core and pangenomes of soil and plant-associated prokaryotes.</title>
        <authorList>
            <person name="Whitman W."/>
        </authorList>
    </citation>
    <scope>NUCLEOTIDE SEQUENCE [LARGE SCALE GENOMIC DNA]</scope>
    <source>
        <strain evidence="5 6">M8US30</strain>
    </source>
</reference>
<evidence type="ECO:0000313" key="5">
    <source>
        <dbReference type="EMBL" id="MBB5343393.1"/>
    </source>
</evidence>
<dbReference type="GO" id="GO:0008360">
    <property type="term" value="P:regulation of cell shape"/>
    <property type="evidence" value="ECO:0007669"/>
    <property type="project" value="UniProtKB-KW"/>
</dbReference>
<feature type="compositionally biased region" description="Basic and acidic residues" evidence="4">
    <location>
        <begin position="100"/>
        <end position="116"/>
    </location>
</feature>
<dbReference type="HAMAP" id="MF_00088">
    <property type="entry name" value="KhpA"/>
    <property type="match status" value="1"/>
</dbReference>
<dbReference type="SUPFAM" id="SSF54814">
    <property type="entry name" value="Prokaryotic type KH domain (KH-domain type II)"/>
    <property type="match status" value="1"/>
</dbReference>
<protein>
    <recommendedName>
        <fullName evidence="3">RNA-binding protein KhpA</fullName>
    </recommendedName>
    <alternativeName>
        <fullName evidence="3">KH-domain protein A</fullName>
    </alternativeName>
</protein>
<dbReference type="AlphaFoldDB" id="A0A7W8J6E1"/>